<gene>
    <name evidence="1" type="ORF">Q3M24_21425</name>
</gene>
<reference evidence="1" key="2">
    <citation type="submission" date="2024-06" db="EMBL/GenBank/DDBJ databases">
        <authorList>
            <person name="Plum-Jensen L.E."/>
            <person name="Schramm A."/>
            <person name="Marshall I.P.G."/>
        </authorList>
    </citation>
    <scope>NUCLEOTIDE SEQUENCE</scope>
    <source>
        <strain evidence="1">Rat1</strain>
    </source>
</reference>
<organism evidence="1">
    <name type="scientific">Candidatus Electrothrix aestuarii</name>
    <dbReference type="NCBI Taxonomy" id="3062594"/>
    <lineage>
        <taxon>Bacteria</taxon>
        <taxon>Pseudomonadati</taxon>
        <taxon>Thermodesulfobacteriota</taxon>
        <taxon>Desulfobulbia</taxon>
        <taxon>Desulfobulbales</taxon>
        <taxon>Desulfobulbaceae</taxon>
        <taxon>Candidatus Electrothrix</taxon>
    </lineage>
</organism>
<dbReference type="KEGG" id="eaj:Q3M24_21425"/>
<name>A0AAU8LU74_9BACT</name>
<dbReference type="AlphaFoldDB" id="A0AAU8LU74"/>
<proteinExistence type="predicted"/>
<evidence type="ECO:0000313" key="1">
    <source>
        <dbReference type="EMBL" id="XCN72815.1"/>
    </source>
</evidence>
<sequence>MIKVIAQNSDLWTLRKIQALVGLEADLLKKQISGIQNKITGFEDRYGKLDREAMYGQIDDMELIEWEGELETLERLRSKLTRLEEDAAY</sequence>
<protein>
    <submittedName>
        <fullName evidence="1">Uncharacterized protein</fullName>
    </submittedName>
</protein>
<reference evidence="1" key="1">
    <citation type="journal article" date="2024" name="Syst. Appl. Microbiol.">
        <title>First single-strain enrichments of Electrothrix cable bacteria, description of E. aestuarii sp. nov. and E. rattekaaiensis sp. nov., and proposal of a cable bacteria taxonomy following the rules of the SeqCode.</title>
        <authorList>
            <person name="Plum-Jensen L.E."/>
            <person name="Schramm A."/>
            <person name="Marshall I.P.G."/>
        </authorList>
    </citation>
    <scope>NUCLEOTIDE SEQUENCE</scope>
    <source>
        <strain evidence="1">Rat1</strain>
    </source>
</reference>
<accession>A0AAU8LU74</accession>
<dbReference type="EMBL" id="CP159373">
    <property type="protein sequence ID" value="XCN72815.1"/>
    <property type="molecule type" value="Genomic_DNA"/>
</dbReference>